<dbReference type="EMBL" id="BAABRR010000003">
    <property type="protein sequence ID" value="GAA5518437.1"/>
    <property type="molecule type" value="Genomic_DNA"/>
</dbReference>
<gene>
    <name evidence="1" type="ORF">Lsed01_00864</name>
</gene>
<proteinExistence type="predicted"/>
<comment type="caution">
    <text evidence="1">The sequence shown here is derived from an EMBL/GenBank/DDBJ whole genome shotgun (WGS) entry which is preliminary data.</text>
</comment>
<reference evidence="1 2" key="1">
    <citation type="submission" date="2024-02" db="EMBL/GenBank/DDBJ databases">
        <title>Lysinimicrobium sediminis NBRC 112286.</title>
        <authorList>
            <person name="Ichikawa N."/>
            <person name="Katano-Makiyama Y."/>
            <person name="Hidaka K."/>
        </authorList>
    </citation>
    <scope>NUCLEOTIDE SEQUENCE [LARGE SCALE GENOMIC DNA]</scope>
    <source>
        <strain evidence="1 2">NBRC 112286</strain>
    </source>
</reference>
<sequence>MTATITELRPAKGVRADKLRTHIEPLKDCIEGVAKRLDTLPERPGFYNATTPANPDELTLFAEPGVTADISINVSEALERDALIADIIKVINDVPRNQRTRTLVITPGSRAEVQRVEASLHEHHRDNVADAIFDMHEVRASLGVTNWRTLTTREHVRRAYFSEQMSWYRHDANRMPEKNNLNVVVLDADRQYQAEGAQEFLKELGNYANVTLTVVTAKSGVTLSATNKFTVQVGTGTWMNHCSTPRVELFELWEEGDYGKRLTFPDVPTSTDSNANLNNRLHNAIMRAAEGHVNPELLNLSRVAMTLQGALMIRTFREAPKHGYDSKSMDWRVVILANLDIVSELVRATVTLPEVQALEVQCTTQFLSRAA</sequence>
<evidence type="ECO:0000313" key="1">
    <source>
        <dbReference type="EMBL" id="GAA5518437.1"/>
    </source>
</evidence>
<organism evidence="1 2">
    <name type="scientific">Demequina sediminis</name>
    <dbReference type="NCBI Taxonomy" id="1930058"/>
    <lineage>
        <taxon>Bacteria</taxon>
        <taxon>Bacillati</taxon>
        <taxon>Actinomycetota</taxon>
        <taxon>Actinomycetes</taxon>
        <taxon>Micrococcales</taxon>
        <taxon>Demequinaceae</taxon>
        <taxon>Demequina</taxon>
    </lineage>
</organism>
<dbReference type="RefSeq" id="WP_286214560.1">
    <property type="nucleotide sequence ID" value="NZ_AP027736.1"/>
</dbReference>
<name>A0ABP9WF49_9MICO</name>
<keyword evidence="2" id="KW-1185">Reference proteome</keyword>
<protein>
    <submittedName>
        <fullName evidence="1">Uncharacterized protein</fullName>
    </submittedName>
</protein>
<evidence type="ECO:0000313" key="2">
    <source>
        <dbReference type="Proteomes" id="UP001426770"/>
    </source>
</evidence>
<dbReference type="Proteomes" id="UP001426770">
    <property type="component" value="Unassembled WGS sequence"/>
</dbReference>
<accession>A0ABP9WF49</accession>